<dbReference type="AlphaFoldDB" id="A0A919KIY9"/>
<feature type="domain" description="YdbS-like PH" evidence="2">
    <location>
        <begin position="386"/>
        <end position="465"/>
    </location>
</feature>
<dbReference type="InterPro" id="IPR014529">
    <property type="entry name" value="UCP026631"/>
</dbReference>
<organism evidence="3 4">
    <name type="scientific">Xanthomonas boreopolis</name>
    <dbReference type="NCBI Taxonomy" id="86183"/>
    <lineage>
        <taxon>Bacteria</taxon>
        <taxon>Pseudomonadati</taxon>
        <taxon>Pseudomonadota</taxon>
        <taxon>Gammaproteobacteria</taxon>
        <taxon>Lysobacterales</taxon>
        <taxon>Lysobacteraceae</taxon>
        <taxon>Xanthomonas</taxon>
    </lineage>
</organism>
<keyword evidence="1" id="KW-0812">Transmembrane</keyword>
<feature type="transmembrane region" description="Helical" evidence="1">
    <location>
        <begin position="28"/>
        <end position="50"/>
    </location>
</feature>
<protein>
    <submittedName>
        <fullName evidence="3">Membrane protein</fullName>
    </submittedName>
</protein>
<keyword evidence="4" id="KW-1185">Reference proteome</keyword>
<feature type="transmembrane region" description="Helical" evidence="1">
    <location>
        <begin position="211"/>
        <end position="235"/>
    </location>
</feature>
<name>A0A919KIY9_9XANT</name>
<evidence type="ECO:0000313" key="3">
    <source>
        <dbReference type="EMBL" id="GHH58652.1"/>
    </source>
</evidence>
<dbReference type="PANTHER" id="PTHR34473:SF2">
    <property type="entry name" value="UPF0699 TRANSMEMBRANE PROTEIN YDBT"/>
    <property type="match status" value="1"/>
</dbReference>
<feature type="transmembrane region" description="Helical" evidence="1">
    <location>
        <begin position="350"/>
        <end position="376"/>
    </location>
</feature>
<dbReference type="PANTHER" id="PTHR34473">
    <property type="entry name" value="UPF0699 TRANSMEMBRANE PROTEIN YDBS"/>
    <property type="match status" value="1"/>
</dbReference>
<feature type="domain" description="YdbS-like PH" evidence="2">
    <location>
        <begin position="49"/>
        <end position="126"/>
    </location>
</feature>
<gene>
    <name evidence="3" type="ORF">GCM10009090_31750</name>
</gene>
<dbReference type="EMBL" id="BNBA01000032">
    <property type="protein sequence ID" value="GHH58652.1"/>
    <property type="molecule type" value="Genomic_DNA"/>
</dbReference>
<dbReference type="Proteomes" id="UP000623958">
    <property type="component" value="Unassembled WGS sequence"/>
</dbReference>
<dbReference type="InterPro" id="IPR005182">
    <property type="entry name" value="YdbS-like_PH"/>
</dbReference>
<proteinExistence type="predicted"/>
<keyword evidence="1" id="KW-1133">Transmembrane helix</keyword>
<accession>A0A919KIY9</accession>
<dbReference type="PIRSF" id="PIRSF026631">
    <property type="entry name" value="UCP026631"/>
    <property type="match status" value="1"/>
</dbReference>
<feature type="domain" description="YdbS-like PH" evidence="2">
    <location>
        <begin position="237"/>
        <end position="296"/>
    </location>
</feature>
<evidence type="ECO:0000256" key="1">
    <source>
        <dbReference type="SAM" id="Phobius"/>
    </source>
</evidence>
<keyword evidence="1" id="KW-0472">Membrane</keyword>
<evidence type="ECO:0000259" key="2">
    <source>
        <dbReference type="Pfam" id="PF03703"/>
    </source>
</evidence>
<reference evidence="3" key="1">
    <citation type="journal article" date="2014" name="Int. J. Syst. Evol. Microbiol.">
        <title>Complete genome sequence of Corynebacterium casei LMG S-19264T (=DSM 44701T), isolated from a smear-ripened cheese.</title>
        <authorList>
            <consortium name="US DOE Joint Genome Institute (JGI-PGF)"/>
            <person name="Walter F."/>
            <person name="Albersmeier A."/>
            <person name="Kalinowski J."/>
            <person name="Ruckert C."/>
        </authorList>
    </citation>
    <scope>NUCLEOTIDE SEQUENCE</scope>
    <source>
        <strain evidence="3">JCM 13306</strain>
    </source>
</reference>
<sequence>MLLQQLKQFLVPIVALVVFGGRGERYEWISLLVTLAAILGLVAVSVLRYLTYRYRIDTDGIAIRSGWLHRSRRDIPFARIHNVGVHQSALHRLFGVAEVRLESAGGDKPEAEMRVLRLDQALALEQLVRHRGQAVPTEGGQAPGEELLALSPGEIVRLGLISNRGMVVVAAAFGVLYQMFPERQISDFVEHHGEQAYRYVEQLHPGVEATALFAAFALVVVLALMRLLSVMLALLQYHGFRLSESERRLTVERGLLTRLRTSVARRRIQAWTLQEGVLHRLFGRRQLRVDTAVSESQGEEGRALKELAPIATPQACNALVHRLLPGAHWPPPSWHPVATRCWWRLSLPSLWLLPLAAVLFLRFGAWSLLVLAWWPWSMFRAWHQVRRMGYALDERYVAVRGGWWTRWWRFAEVGKLQALRLVRSPLDRLTGTATLWLDTAGATGNVPPLRLRFIPLAAAQALYARLGTSLARRRLEW</sequence>
<comment type="caution">
    <text evidence="3">The sequence shown here is derived from an EMBL/GenBank/DDBJ whole genome shotgun (WGS) entry which is preliminary data.</text>
</comment>
<dbReference type="Pfam" id="PF03703">
    <property type="entry name" value="bPH_2"/>
    <property type="match status" value="3"/>
</dbReference>
<evidence type="ECO:0000313" key="4">
    <source>
        <dbReference type="Proteomes" id="UP000623958"/>
    </source>
</evidence>
<reference evidence="3" key="2">
    <citation type="submission" date="2020-09" db="EMBL/GenBank/DDBJ databases">
        <authorList>
            <person name="Sun Q."/>
            <person name="Ohkuma M."/>
        </authorList>
    </citation>
    <scope>NUCLEOTIDE SEQUENCE</scope>
    <source>
        <strain evidence="3">JCM 13306</strain>
    </source>
</reference>